<organism evidence="1 2">
    <name type="scientific">Flectobacillus roseus</name>
    <dbReference type="NCBI Taxonomy" id="502259"/>
    <lineage>
        <taxon>Bacteria</taxon>
        <taxon>Pseudomonadati</taxon>
        <taxon>Bacteroidota</taxon>
        <taxon>Cytophagia</taxon>
        <taxon>Cytophagales</taxon>
        <taxon>Flectobacillaceae</taxon>
        <taxon>Flectobacillus</taxon>
    </lineage>
</organism>
<dbReference type="SUPFAM" id="SSF158682">
    <property type="entry name" value="TerB-like"/>
    <property type="match status" value="1"/>
</dbReference>
<dbReference type="InterPro" id="IPR029024">
    <property type="entry name" value="TerB-like"/>
</dbReference>
<proteinExistence type="predicted"/>
<accession>A0ABT6Y8E5</accession>
<sequence length="158" mass="17297">MGIFDKFFKNASSESKFVYTPKSEQEAWVAILYACAGAEGNVSDVEIEKISSVVVLKTLFNPYKTQLVPTLFKPVVDAFKQVGSKALIDSSAPLIADDNKATLFCLVFDLLLADGTLGEGEKEIAEYLIEKLNLDSGIAEKIIEVLLIKNKYAVVIRG</sequence>
<comment type="caution">
    <text evidence="1">The sequence shown here is derived from an EMBL/GenBank/DDBJ whole genome shotgun (WGS) entry which is preliminary data.</text>
</comment>
<gene>
    <name evidence="1" type="ORF">QM524_11545</name>
</gene>
<keyword evidence="2" id="KW-1185">Reference proteome</keyword>
<dbReference type="Proteomes" id="UP001236507">
    <property type="component" value="Unassembled WGS sequence"/>
</dbReference>
<evidence type="ECO:0000313" key="1">
    <source>
        <dbReference type="EMBL" id="MDI9859844.1"/>
    </source>
</evidence>
<protein>
    <submittedName>
        <fullName evidence="1">TerB family tellurite resistance protein</fullName>
    </submittedName>
</protein>
<reference evidence="1 2" key="1">
    <citation type="submission" date="2023-05" db="EMBL/GenBank/DDBJ databases">
        <title>Novel species of genus Flectobacillus isolated from stream in China.</title>
        <authorList>
            <person name="Lu H."/>
        </authorList>
    </citation>
    <scope>NUCLEOTIDE SEQUENCE [LARGE SCALE GENOMIC DNA]</scope>
    <source>
        <strain evidence="1 2">KCTC 42575</strain>
    </source>
</reference>
<dbReference type="RefSeq" id="WP_283344708.1">
    <property type="nucleotide sequence ID" value="NZ_JASHIF010000009.1"/>
</dbReference>
<evidence type="ECO:0000313" key="2">
    <source>
        <dbReference type="Proteomes" id="UP001236507"/>
    </source>
</evidence>
<dbReference type="Gene3D" id="1.10.3680.10">
    <property type="entry name" value="TerB-like"/>
    <property type="match status" value="1"/>
</dbReference>
<name>A0ABT6Y8E5_9BACT</name>
<dbReference type="EMBL" id="JASHIF010000009">
    <property type="protein sequence ID" value="MDI9859844.1"/>
    <property type="molecule type" value="Genomic_DNA"/>
</dbReference>